<keyword evidence="3" id="KW-0804">Transcription</keyword>
<evidence type="ECO:0000256" key="3">
    <source>
        <dbReference type="ARBA" id="ARBA00023163"/>
    </source>
</evidence>
<evidence type="ECO:0000256" key="5">
    <source>
        <dbReference type="SAM" id="MobiDB-lite"/>
    </source>
</evidence>
<evidence type="ECO:0000259" key="6">
    <source>
        <dbReference type="Pfam" id="PF09734"/>
    </source>
</evidence>
<feature type="region of interest" description="Disordered" evidence="5">
    <location>
        <begin position="567"/>
        <end position="594"/>
    </location>
</feature>
<feature type="compositionally biased region" description="Basic residues" evidence="5">
    <location>
        <begin position="567"/>
        <end position="576"/>
    </location>
</feature>
<dbReference type="AlphaFoldDB" id="A0AAN7T4V9"/>
<evidence type="ECO:0000259" key="7">
    <source>
        <dbReference type="Pfam" id="PF17682"/>
    </source>
</evidence>
<evidence type="ECO:0000256" key="2">
    <source>
        <dbReference type="ARBA" id="ARBA00023125"/>
    </source>
</evidence>
<dbReference type="Gene3D" id="3.30.200.160">
    <property type="entry name" value="TFIIIC, subcomplex tauA, subunit Sfc1, barrel domain"/>
    <property type="match status" value="1"/>
</dbReference>
<sequence>MASTFDTEATTAPQLTVPVSHAISVEHPCIVKNVEKAIDMIGGAPAITQALEEKSVRTFALSFNPQDPAARTILANRKEANNVLLKITVPRRTGRKRKRGSNDPWTEDVTAQPPKKDASYLVHAMHDNPASYSVTAVSNISSMHIWRSMPDFVFSTSQIKIVQDLKSKVLSQNYPQIKSFRLPRTYGLQDTTTLPPAVWSNALVPHNYTYRQNPSVTVTNDPLTGKTVVKNTQSAPKIYSYQVQWDTPEYPTTTMPGIPPIEGQSKTFQATVAALETLFQQRPIWTRRALLNSLDSELSSFNVTIMLQLIPKYGVSKGLAPIDPTKKAEKQTTVTSTAQTDEPPVVQETTQDMVDVLRERRKQEYQTIYARYWARSDNNRSHIFDGVSPIEPDGKVWQLCDITDPQIASLRDVPDIHVRKQCENRYFGWYLNGTNAKIRVMLKAKVDAMREGSPLDPVLFEGFVKLPEKVGFSEYDPQSLLSYGSTTTSSQATAPTTQGLAETHTGVEDHDSIRHESLSVYLGDEATKQQLDWAALYRSFARSEPGTKPVISYAALGVLRKKKPIATKASKAKKQKGTSTQSTQDNASHVPDASNVEEAIDVDAQIIDGITYVEDMEVEDGQEVLPSIEVNGFDLEVEDDFELGLGPEIKLEEEDDVFYGNQRPFTDDIDPSLEMTQASDAQQPQFDQVTQ</sequence>
<dbReference type="InterPro" id="IPR042536">
    <property type="entry name" value="TFIIIC_tauA_Sfc1"/>
</dbReference>
<feature type="region of interest" description="Disordered" evidence="5">
    <location>
        <begin position="91"/>
        <end position="113"/>
    </location>
</feature>
<dbReference type="GO" id="GO:0001003">
    <property type="term" value="F:RNA polymerase III type 2 promoter sequence-specific DNA binding"/>
    <property type="evidence" value="ECO:0007669"/>
    <property type="project" value="TreeGrafter"/>
</dbReference>
<proteinExistence type="predicted"/>
<dbReference type="GO" id="GO:0000127">
    <property type="term" value="C:transcription factor TFIIIC complex"/>
    <property type="evidence" value="ECO:0007669"/>
    <property type="project" value="InterPro"/>
</dbReference>
<keyword evidence="4" id="KW-0539">Nucleus</keyword>
<feature type="domain" description="Transcription factor IIIC subunit Tfc1/Sfc1 triple barrel" evidence="7">
    <location>
        <begin position="23"/>
        <end position="154"/>
    </location>
</feature>
<feature type="region of interest" description="Disordered" evidence="5">
    <location>
        <begin position="660"/>
        <end position="691"/>
    </location>
</feature>
<dbReference type="GO" id="GO:0005634">
    <property type="term" value="C:nucleus"/>
    <property type="evidence" value="ECO:0007669"/>
    <property type="project" value="UniProtKB-SubCell"/>
</dbReference>
<comment type="caution">
    <text evidence="8">The sequence shown here is derived from an EMBL/GenBank/DDBJ whole genome shotgun (WGS) entry which is preliminary data.</text>
</comment>
<feature type="compositionally biased region" description="Polar residues" evidence="5">
    <location>
        <begin position="674"/>
        <end position="691"/>
    </location>
</feature>
<comment type="subcellular location">
    <subcellularLocation>
        <location evidence="1">Nucleus</location>
    </subcellularLocation>
</comment>
<dbReference type="GO" id="GO:0001002">
    <property type="term" value="F:RNA polymerase III type 1 promoter sequence-specific DNA binding"/>
    <property type="evidence" value="ECO:0007669"/>
    <property type="project" value="TreeGrafter"/>
</dbReference>
<accession>A0AAN7T4V9</accession>
<dbReference type="PANTHER" id="PTHR13230:SF5">
    <property type="entry name" value="GENERAL TRANSCRIPTION FACTOR 3C POLYPEPTIDE 5"/>
    <property type="match status" value="1"/>
</dbReference>
<evidence type="ECO:0000313" key="9">
    <source>
        <dbReference type="Proteomes" id="UP001309876"/>
    </source>
</evidence>
<dbReference type="Proteomes" id="UP001309876">
    <property type="component" value="Unassembled WGS sequence"/>
</dbReference>
<dbReference type="GO" id="GO:0006384">
    <property type="term" value="P:transcription initiation at RNA polymerase III promoter"/>
    <property type="evidence" value="ECO:0007669"/>
    <property type="project" value="InterPro"/>
</dbReference>
<reference evidence="8 9" key="1">
    <citation type="submission" date="2023-08" db="EMBL/GenBank/DDBJ databases">
        <title>Black Yeasts Isolated from many extreme environments.</title>
        <authorList>
            <person name="Coleine C."/>
            <person name="Stajich J.E."/>
            <person name="Selbmann L."/>
        </authorList>
    </citation>
    <scope>NUCLEOTIDE SEQUENCE [LARGE SCALE GENOMIC DNA]</scope>
    <source>
        <strain evidence="8 9">CCFEE 5910</strain>
    </source>
</reference>
<name>A0AAN7T4V9_9EURO</name>
<evidence type="ECO:0000313" key="8">
    <source>
        <dbReference type="EMBL" id="KAK5088219.1"/>
    </source>
</evidence>
<protein>
    <submittedName>
        <fullName evidence="8">Tau 95 subunit of transcription factor TFIIIC</fullName>
    </submittedName>
</protein>
<keyword evidence="9" id="KW-1185">Reference proteome</keyword>
<evidence type="ECO:0000256" key="4">
    <source>
        <dbReference type="ARBA" id="ARBA00023242"/>
    </source>
</evidence>
<dbReference type="PANTHER" id="PTHR13230">
    <property type="entry name" value="GENERAL TRANSCRIPTION FACTOR IIIC, POLYPEPTIDE 5"/>
    <property type="match status" value="1"/>
</dbReference>
<dbReference type="EMBL" id="JAVRRJ010000002">
    <property type="protein sequence ID" value="KAK5088219.1"/>
    <property type="molecule type" value="Genomic_DNA"/>
</dbReference>
<keyword evidence="2" id="KW-0238">DNA-binding</keyword>
<feature type="compositionally biased region" description="Polar residues" evidence="5">
    <location>
        <begin position="577"/>
        <end position="587"/>
    </location>
</feature>
<dbReference type="InterPro" id="IPR041499">
    <property type="entry name" value="Tfc1/Sfc1_N"/>
</dbReference>
<organism evidence="8 9">
    <name type="scientific">Lithohypha guttulata</name>
    <dbReference type="NCBI Taxonomy" id="1690604"/>
    <lineage>
        <taxon>Eukaryota</taxon>
        <taxon>Fungi</taxon>
        <taxon>Dikarya</taxon>
        <taxon>Ascomycota</taxon>
        <taxon>Pezizomycotina</taxon>
        <taxon>Eurotiomycetes</taxon>
        <taxon>Chaetothyriomycetidae</taxon>
        <taxon>Chaetothyriales</taxon>
        <taxon>Trichomeriaceae</taxon>
        <taxon>Lithohypha</taxon>
    </lineage>
</organism>
<dbReference type="InterPro" id="IPR040454">
    <property type="entry name" value="TF_IIIC_Tfc1/Sfc1"/>
</dbReference>
<gene>
    <name evidence="8" type="primary">TFC1</name>
    <name evidence="8" type="ORF">LTR05_002436</name>
</gene>
<feature type="domain" description="Transcription factor IIIC subunit 5 HTH" evidence="6">
    <location>
        <begin position="194"/>
        <end position="307"/>
    </location>
</feature>
<evidence type="ECO:0000256" key="1">
    <source>
        <dbReference type="ARBA" id="ARBA00004123"/>
    </source>
</evidence>
<dbReference type="Pfam" id="PF09734">
    <property type="entry name" value="Tau95"/>
    <property type="match status" value="1"/>
</dbReference>
<dbReference type="Pfam" id="PF17682">
    <property type="entry name" value="Tau95_N"/>
    <property type="match status" value="1"/>
</dbReference>
<dbReference type="InterPro" id="IPR019136">
    <property type="entry name" value="TF_IIIC_su-5_HTH"/>
</dbReference>